<organism evidence="3 4">
    <name type="scientific">Candidatus Magnetoglobus multicellularis str. Araruama</name>
    <dbReference type="NCBI Taxonomy" id="890399"/>
    <lineage>
        <taxon>Bacteria</taxon>
        <taxon>Pseudomonadati</taxon>
        <taxon>Thermodesulfobacteriota</taxon>
        <taxon>Desulfobacteria</taxon>
        <taxon>Desulfobacterales</taxon>
        <taxon>Desulfobacteraceae</taxon>
        <taxon>Candidatus Magnetoglobus</taxon>
    </lineage>
</organism>
<dbReference type="Pfam" id="PF13173">
    <property type="entry name" value="AAA_14"/>
    <property type="match status" value="1"/>
</dbReference>
<dbReference type="Pfam" id="PF13635">
    <property type="entry name" value="DUF4143"/>
    <property type="match status" value="1"/>
</dbReference>
<feature type="domain" description="AAA" evidence="1">
    <location>
        <begin position="18"/>
        <end position="134"/>
    </location>
</feature>
<dbReference type="SUPFAM" id="SSF52540">
    <property type="entry name" value="P-loop containing nucleoside triphosphate hydrolases"/>
    <property type="match status" value="1"/>
</dbReference>
<reference evidence="4" key="1">
    <citation type="submission" date="2012-11" db="EMBL/GenBank/DDBJ databases">
        <authorList>
            <person name="Lucero-Rivera Y.E."/>
            <person name="Tovar-Ramirez D."/>
        </authorList>
    </citation>
    <scope>NUCLEOTIDE SEQUENCE [LARGE SCALE GENOMIC DNA]</scope>
    <source>
        <strain evidence="4">Araruama</strain>
    </source>
</reference>
<evidence type="ECO:0000259" key="1">
    <source>
        <dbReference type="Pfam" id="PF13173"/>
    </source>
</evidence>
<dbReference type="SUPFAM" id="SSF52980">
    <property type="entry name" value="Restriction endonuclease-like"/>
    <property type="match status" value="1"/>
</dbReference>
<dbReference type="Proteomes" id="UP000189670">
    <property type="component" value="Unassembled WGS sequence"/>
</dbReference>
<dbReference type="InterPro" id="IPR027417">
    <property type="entry name" value="P-loop_NTPase"/>
</dbReference>
<proteinExistence type="predicted"/>
<dbReference type="PANTHER" id="PTHR43566">
    <property type="entry name" value="CONSERVED PROTEIN"/>
    <property type="match status" value="1"/>
</dbReference>
<gene>
    <name evidence="3" type="ORF">OMM_02938</name>
</gene>
<dbReference type="InterPro" id="IPR041682">
    <property type="entry name" value="AAA_14"/>
</dbReference>
<accession>A0A1V1P7W1</accession>
<dbReference type="AlphaFoldDB" id="A0A1V1P7W1"/>
<dbReference type="PANTHER" id="PTHR43566:SF2">
    <property type="entry name" value="DUF4143 DOMAIN-CONTAINING PROTEIN"/>
    <property type="match status" value="1"/>
</dbReference>
<name>A0A1V1P7W1_9BACT</name>
<dbReference type="InterPro" id="IPR011335">
    <property type="entry name" value="Restrct_endonuc-II-like"/>
</dbReference>
<dbReference type="InterPro" id="IPR025420">
    <property type="entry name" value="DUF4143"/>
</dbReference>
<protein>
    <submittedName>
        <fullName evidence="3">ATPase AAA</fullName>
    </submittedName>
</protein>
<dbReference type="EMBL" id="ATBP01000360">
    <property type="protein sequence ID" value="ETR70846.1"/>
    <property type="molecule type" value="Genomic_DNA"/>
</dbReference>
<evidence type="ECO:0000313" key="3">
    <source>
        <dbReference type="EMBL" id="ETR70846.1"/>
    </source>
</evidence>
<comment type="caution">
    <text evidence="3">The sequence shown here is derived from an EMBL/GenBank/DDBJ whole genome shotgun (WGS) entry which is preliminary data.</text>
</comment>
<evidence type="ECO:0000259" key="2">
    <source>
        <dbReference type="Pfam" id="PF13635"/>
    </source>
</evidence>
<sequence>MIIQREMNDSILSTVDQFPVITITGPRQSGKTTLVKSLFSDYEYYSMEDPDIREFALTDPRRFLNQKNSAIILDEVQRTPELLSYIQGIVDRKPLSTRYIITGSHQFELIHQISQSLAGRTIIFKLLPFTISELKQFVPEQSLDKFLLQGFYPGVHDRRLNATLAYKNYFETYIQKDLRELIQIKNLRLFNKFVKLCAGRIGQIFSANSLSNEVGVSVPTIQSWISILEASYIVFFLEPYYANIGKRLIKSPKIYFYDVGLASYLLGIETEIQMERDPLRGNLFENLVLMELVKKRLNKGLNHNLYFYRDSNKNEVDIVYQSSGQLIPFEIKSSETFSKHFFKGLKYFQNLFPERVKKAYLVYTGNFEKEMNNFELIHFTKISQMID</sequence>
<feature type="domain" description="DUF4143" evidence="2">
    <location>
        <begin position="175"/>
        <end position="334"/>
    </location>
</feature>
<evidence type="ECO:0000313" key="4">
    <source>
        <dbReference type="Proteomes" id="UP000189670"/>
    </source>
</evidence>